<name>A0A1L5BRQ2_SPHIB</name>
<protein>
    <recommendedName>
        <fullName evidence="3">Bacteriophage-related protein</fullName>
    </recommendedName>
</protein>
<gene>
    <name evidence="1" type="ORF">SIDU_14135</name>
</gene>
<dbReference type="RefSeq" id="WP_050983549.1">
    <property type="nucleotide sequence ID" value="NZ_CP013070.1"/>
</dbReference>
<dbReference type="Pfam" id="PF11149">
    <property type="entry name" value="DUF2924"/>
    <property type="match status" value="1"/>
</dbReference>
<reference evidence="1 2" key="1">
    <citation type="journal article" date="2012" name="J. Bacteriol.">
        <title>Genome sequence of Sphingobium indicum B90A, a hexachlorocyclohexane-degrading bacterium.</title>
        <authorList>
            <person name="Anand S."/>
            <person name="Sangwan N."/>
            <person name="Lata P."/>
            <person name="Kaur J."/>
            <person name="Dua A."/>
            <person name="Singh A.K."/>
            <person name="Verma M."/>
            <person name="Kaur J."/>
            <person name="Khurana J.P."/>
            <person name="Khurana P."/>
            <person name="Mathur S."/>
            <person name="Lal R."/>
        </authorList>
    </citation>
    <scope>NUCLEOTIDE SEQUENCE [LARGE SCALE GENOMIC DNA]</scope>
    <source>
        <strain evidence="2">DSM 16412 / CCM 7286 / MTCC 6364 / B90A</strain>
    </source>
</reference>
<dbReference type="InterPro" id="IPR021322">
    <property type="entry name" value="DUF2924"/>
</dbReference>
<evidence type="ECO:0000313" key="1">
    <source>
        <dbReference type="EMBL" id="APL95560.1"/>
    </source>
</evidence>
<dbReference type="Proteomes" id="UP000004550">
    <property type="component" value="Chromosome"/>
</dbReference>
<dbReference type="KEGG" id="sinb:SIDU_14135"/>
<evidence type="ECO:0008006" key="3">
    <source>
        <dbReference type="Google" id="ProtNLM"/>
    </source>
</evidence>
<proteinExistence type="predicted"/>
<sequence length="143" mass="16230">MARRPCITLERLAELPREGLKVEWARYYGAPAPNMSADLLRLGIGYKFQAQRLGGVKRSTKSLLRQIAATPNEDRTTKPMPRKLTVGTRLVRDWHGVGHTVIVLDEGFEYKGQRWRSLTAVAKAITGTHWNGNRFFGLTEPRK</sequence>
<accession>A0A1L5BRQ2</accession>
<evidence type="ECO:0000313" key="2">
    <source>
        <dbReference type="Proteomes" id="UP000004550"/>
    </source>
</evidence>
<dbReference type="AlphaFoldDB" id="A0A1L5BRQ2"/>
<dbReference type="EMBL" id="CP013070">
    <property type="protein sequence ID" value="APL95560.1"/>
    <property type="molecule type" value="Genomic_DNA"/>
</dbReference>
<organism evidence="1 2">
    <name type="scientific">Sphingobium indicum (strain DSM 16412 / CCM 7286 / MTCC 6364 / B90A)</name>
    <dbReference type="NCBI Taxonomy" id="861109"/>
    <lineage>
        <taxon>Bacteria</taxon>
        <taxon>Pseudomonadati</taxon>
        <taxon>Pseudomonadota</taxon>
        <taxon>Alphaproteobacteria</taxon>
        <taxon>Sphingomonadales</taxon>
        <taxon>Sphingomonadaceae</taxon>
        <taxon>Sphingobium</taxon>
    </lineage>
</organism>